<reference evidence="1 2" key="1">
    <citation type="journal article" date="2023" name="bioRxiv">
        <title>An intranuclear bacterial parasite of deep-sea mussels expresses apoptosis inhibitors acquired from its host.</title>
        <authorList>
            <person name="Gonzalez Porras M.A."/>
            <person name="Assie A."/>
            <person name="Tietjen M."/>
            <person name="Violette M."/>
            <person name="Kleiner M."/>
            <person name="Gruber-Vodicka H."/>
            <person name="Dubilier N."/>
            <person name="Leisch N."/>
        </authorList>
    </citation>
    <scope>NUCLEOTIDE SEQUENCE [LARGE SCALE GENOMIC DNA]</scope>
    <source>
        <strain evidence="1">IAP13</strain>
    </source>
</reference>
<evidence type="ECO:0000313" key="2">
    <source>
        <dbReference type="Proteomes" id="UP001178148"/>
    </source>
</evidence>
<accession>A0AA90NMU6</accession>
<evidence type="ECO:0000313" key="1">
    <source>
        <dbReference type="EMBL" id="MDP0589517.1"/>
    </source>
</evidence>
<proteinExistence type="predicted"/>
<comment type="caution">
    <text evidence="1">The sequence shown here is derived from an EMBL/GenBank/DDBJ whole genome shotgun (WGS) entry which is preliminary data.</text>
</comment>
<keyword evidence="2" id="KW-1185">Reference proteome</keyword>
<dbReference type="EMBL" id="JASXSV010000015">
    <property type="protein sequence ID" value="MDP0589517.1"/>
    <property type="molecule type" value="Genomic_DNA"/>
</dbReference>
<organism evidence="1 2">
    <name type="scientific">Candidatus Endonucleibacter bathymodioli</name>
    <dbReference type="NCBI Taxonomy" id="539814"/>
    <lineage>
        <taxon>Bacteria</taxon>
        <taxon>Pseudomonadati</taxon>
        <taxon>Pseudomonadota</taxon>
        <taxon>Gammaproteobacteria</taxon>
        <taxon>Oceanospirillales</taxon>
        <taxon>Endozoicomonadaceae</taxon>
        <taxon>Candidatus Endonucleibacter</taxon>
    </lineage>
</organism>
<gene>
    <name evidence="1" type="ORF">QS748_10145</name>
</gene>
<dbReference type="AlphaFoldDB" id="A0AA90NMU6"/>
<name>A0AA90NMU6_9GAMM</name>
<dbReference type="Proteomes" id="UP001178148">
    <property type="component" value="Unassembled WGS sequence"/>
</dbReference>
<sequence>MKFESYDGMIGCQAIYRLSKKQWHCLLQREGKSYRQHHGVDLEPV</sequence>
<protein>
    <submittedName>
        <fullName evidence="1">Uncharacterized protein</fullName>
    </submittedName>
</protein>